<feature type="region of interest" description="Disordered" evidence="1">
    <location>
        <begin position="77"/>
        <end position="109"/>
    </location>
</feature>
<keyword evidence="3" id="KW-1185">Reference proteome</keyword>
<evidence type="ECO:0000313" key="2">
    <source>
        <dbReference type="EMBL" id="WVY92153.1"/>
    </source>
</evidence>
<evidence type="ECO:0000256" key="1">
    <source>
        <dbReference type="SAM" id="MobiDB-lite"/>
    </source>
</evidence>
<protein>
    <submittedName>
        <fullName evidence="2">Uncharacterized protein</fullName>
    </submittedName>
</protein>
<evidence type="ECO:0000313" key="3">
    <source>
        <dbReference type="Proteomes" id="UP001374535"/>
    </source>
</evidence>
<dbReference type="PANTHER" id="PTHR37249">
    <property type="entry name" value="OS03G0206201 PROTEIN"/>
    <property type="match status" value="1"/>
</dbReference>
<name>A0AAQ3MJZ8_VIGMU</name>
<dbReference type="PANTHER" id="PTHR37249:SF3">
    <property type="entry name" value="OS03G0206201 PROTEIN"/>
    <property type="match status" value="1"/>
</dbReference>
<organism evidence="2 3">
    <name type="scientific">Vigna mungo</name>
    <name type="common">Black gram</name>
    <name type="synonym">Phaseolus mungo</name>
    <dbReference type="NCBI Taxonomy" id="3915"/>
    <lineage>
        <taxon>Eukaryota</taxon>
        <taxon>Viridiplantae</taxon>
        <taxon>Streptophyta</taxon>
        <taxon>Embryophyta</taxon>
        <taxon>Tracheophyta</taxon>
        <taxon>Spermatophyta</taxon>
        <taxon>Magnoliopsida</taxon>
        <taxon>eudicotyledons</taxon>
        <taxon>Gunneridae</taxon>
        <taxon>Pentapetalae</taxon>
        <taxon>rosids</taxon>
        <taxon>fabids</taxon>
        <taxon>Fabales</taxon>
        <taxon>Fabaceae</taxon>
        <taxon>Papilionoideae</taxon>
        <taxon>50 kb inversion clade</taxon>
        <taxon>NPAAA clade</taxon>
        <taxon>indigoferoid/millettioid clade</taxon>
        <taxon>Phaseoleae</taxon>
        <taxon>Vigna</taxon>
    </lineage>
</organism>
<accession>A0AAQ3MJZ8</accession>
<feature type="compositionally biased region" description="Pro residues" evidence="1">
    <location>
        <begin position="94"/>
        <end position="103"/>
    </location>
</feature>
<gene>
    <name evidence="2" type="ORF">V8G54_037667</name>
</gene>
<proteinExistence type="predicted"/>
<reference evidence="2 3" key="1">
    <citation type="journal article" date="2023" name="Life. Sci Alliance">
        <title>Evolutionary insights into 3D genome organization and epigenetic landscape of Vigna mungo.</title>
        <authorList>
            <person name="Junaid A."/>
            <person name="Singh B."/>
            <person name="Bhatia S."/>
        </authorList>
    </citation>
    <scope>NUCLEOTIDE SEQUENCE [LARGE SCALE GENOMIC DNA]</scope>
    <source>
        <strain evidence="2">Urdbean</strain>
    </source>
</reference>
<sequence length="109" mass="11740">MKVSCIFALLLVVGATVMFLNILSPIRASDLIETNSGDKATRIAVSRKLKENGNSNNIGDMGEVTLTDYDVDPVPTSSKFLEPGPIQHGSPLNPYIPRPSPPDKPGDYD</sequence>
<dbReference type="EMBL" id="CP144690">
    <property type="protein sequence ID" value="WVY92153.1"/>
    <property type="molecule type" value="Genomic_DNA"/>
</dbReference>
<dbReference type="AlphaFoldDB" id="A0AAQ3MJZ8"/>
<dbReference type="Proteomes" id="UP001374535">
    <property type="component" value="Chromosome 11"/>
</dbReference>